<dbReference type="EMBL" id="VSIJ01000037">
    <property type="protein sequence ID" value="TXX63858.1"/>
    <property type="molecule type" value="Genomic_DNA"/>
</dbReference>
<dbReference type="GeneID" id="93954574"/>
<dbReference type="EMBL" id="MCBA01000035">
    <property type="protein sequence ID" value="RGP90568.1"/>
    <property type="molecule type" value="Genomic_DNA"/>
</dbReference>
<reference evidence="3 5" key="2">
    <citation type="submission" date="2019-06" db="EMBL/GenBank/DDBJ databases">
        <title>Vibrio cholerae phylogeny based on whole-genome sequencing reveals genetic diversity and population strucutre.</title>
        <authorList>
            <person name="Zhiqiu Y."/>
            <person name="Bin L."/>
            <person name="Lingyan J."/>
        </authorList>
    </citation>
    <scope>NUCLEOTIDE SEQUENCE [LARGE SCALE GENOMIC DNA]</scope>
    <source>
        <strain evidence="3 5">N2814</strain>
    </source>
</reference>
<evidence type="ECO:0000313" key="3">
    <source>
        <dbReference type="EMBL" id="TXX63858.1"/>
    </source>
</evidence>
<dbReference type="Proteomes" id="UP000323819">
    <property type="component" value="Unassembled WGS sequence"/>
</dbReference>
<name>A0A395UFS6_VIBCL</name>
<keyword evidence="1" id="KW-0175">Coiled coil</keyword>
<organism evidence="2 4">
    <name type="scientific">Vibrio cholerae</name>
    <dbReference type="NCBI Taxonomy" id="666"/>
    <lineage>
        <taxon>Bacteria</taxon>
        <taxon>Pseudomonadati</taxon>
        <taxon>Pseudomonadota</taxon>
        <taxon>Gammaproteobacteria</taxon>
        <taxon>Vibrionales</taxon>
        <taxon>Vibrionaceae</taxon>
        <taxon>Vibrio</taxon>
    </lineage>
</organism>
<comment type="caution">
    <text evidence="2">The sequence shown here is derived from an EMBL/GenBank/DDBJ whole genome shotgun (WGS) entry which is preliminary data.</text>
</comment>
<gene>
    <name evidence="2" type="ORF">BC353_08480</name>
    <name evidence="3" type="ORF">FXF03_19475</name>
</gene>
<evidence type="ECO:0000313" key="2">
    <source>
        <dbReference type="EMBL" id="RGP90568.1"/>
    </source>
</evidence>
<feature type="coiled-coil region" evidence="1">
    <location>
        <begin position="53"/>
        <end position="86"/>
    </location>
</feature>
<dbReference type="Proteomes" id="UP000266701">
    <property type="component" value="Unassembled WGS sequence"/>
</dbReference>
<dbReference type="AlphaFoldDB" id="A0A395UFS6"/>
<reference evidence="2 4" key="1">
    <citation type="journal article" date="2017" name="Emerg. Infect. Dis.">
        <title>Carbapenemase VCC-1-Producing Vibrio cholerae in Coastal Waters of Germany.</title>
        <authorList>
            <person name="Hammerl J.A."/>
            <person name="Jackel C."/>
            <person name="Bortolaia V."/>
            <person name="Schwartz K."/>
            <person name="Bier N."/>
            <person name="Hendriksen R.S."/>
            <person name="Guerra B."/>
            <person name="Strauch E."/>
        </authorList>
    </citation>
    <scope>NUCLEOTIDE SEQUENCE [LARGE SCALE GENOMIC DNA]</scope>
    <source>
        <strain evidence="2 4">VN-2825</strain>
    </source>
</reference>
<evidence type="ECO:0000256" key="1">
    <source>
        <dbReference type="SAM" id="Coils"/>
    </source>
</evidence>
<dbReference type="RefSeq" id="WP_001896392.1">
    <property type="nucleotide sequence ID" value="NZ_CP110189.1"/>
</dbReference>
<protein>
    <submittedName>
        <fullName evidence="2">Uncharacterized protein</fullName>
    </submittedName>
</protein>
<proteinExistence type="predicted"/>
<accession>A0A395UFS6</accession>
<sequence length="154" mass="17465">MTHKIAVVYIGPKPKKKDTVAGSRLVFPRHKPVLVEQDLAYQLLDFPSVWITEEELEDHLKLLDEKAQAMAHQRAVQEAMQEAEEKAASMVVMLNGEELDLDKLNSAKLKTLIAANELDIAPKGAQEEVTEFRVRVRDYLRRMSEESEPANLAE</sequence>
<evidence type="ECO:0000313" key="5">
    <source>
        <dbReference type="Proteomes" id="UP000323819"/>
    </source>
</evidence>
<evidence type="ECO:0000313" key="4">
    <source>
        <dbReference type="Proteomes" id="UP000266701"/>
    </source>
</evidence>